<organism evidence="2 3">
    <name type="scientific">Cladobotryum mycophilum</name>
    <dbReference type="NCBI Taxonomy" id="491253"/>
    <lineage>
        <taxon>Eukaryota</taxon>
        <taxon>Fungi</taxon>
        <taxon>Dikarya</taxon>
        <taxon>Ascomycota</taxon>
        <taxon>Pezizomycotina</taxon>
        <taxon>Sordariomycetes</taxon>
        <taxon>Hypocreomycetidae</taxon>
        <taxon>Hypocreales</taxon>
        <taxon>Hypocreaceae</taxon>
        <taxon>Cladobotryum</taxon>
    </lineage>
</organism>
<feature type="region of interest" description="Disordered" evidence="1">
    <location>
        <begin position="569"/>
        <end position="590"/>
    </location>
</feature>
<feature type="compositionally biased region" description="Basic and acidic residues" evidence="1">
    <location>
        <begin position="534"/>
        <end position="548"/>
    </location>
</feature>
<sequence length="1416" mass="162058">MASEPNQNVLIPLKLDAFIFNKPVFDAEDPSDPTPPQDDVTHKIPLAKIAPINQPNYTFLRLDTNYIQSDVLNPIDLHNSWPSEFNSRFTDLGSDDYKAHKHRQGVYLHWTIPRLYRSGIAAAKKDESSATEGRLARGLRVDDENKDGEKFDPTVPAFPNVPTRWLVIRHIENPGAVLPAVPIPEYAAWVVESDRRWELEKIKPDVDLQVDVSPFISAAQGEKVDLAKQAEVFIGHKEPFDRWEESESKPGGPERIKEFSLLTSSNQLFADYQPHCSNVFSIVDNFEYAPDLYLDKADASYYVIGWHSKDVDDMFCGEKLDHKGAERMSRSERLELLKLAIKLDVEEPDPSKRRNVNKVFENWLTNSKPTHIVCHGAMYNVHWDRNSKPDKVPADDASKQLNGTLPLAVGTTPMDALLTFAHAHQDIDPAETADLEELILMLEAHLISRDDGVETQQQALDMLYNWNYLRVDGGQTWNIAGKESGEPAAGKPGELLDTLRRLNREQLLLDGVTRTQTRLRWELFAEWWRHVTDRDRPSNSREAEDKDQKTKKRVDSLGSRIDALQAAKDNSQSNIDKWSAPNNLQPGARPAFYQQRDPTLLVGGIKSGWQHDYLDTLQVRLDSQIVYDGSENELAWNRFGTYVDKKMPDELQSTIKRLFNEFCVLNPRTSSKEPVLDGVKQMPLFHDDLAGKSLKGPWRDRWQGQPWFPLFLEWEVEYSHIPYDQWKLTEQSSRSRTVSQLRYGIKPDVILEDTPKDERDRHFIEGRALILPQPSFSLEAKIKQLFDSTPSEKLKENDKNKDGKFPDKEERERLQNNLHKLAFLSAPLAGLTAHLTTVLQGSHIKPNLRDGSTGQVKPIQQAERGQAGFDSRQLARINIETDLTPFGTDKKPSTTEEPLFKLATHGQFRFTRLNIIDKFGQAIYAIDPSPTLDPQKVWPCISEWYAPQLLSKSRDPEGRQPNVFEPEKNPPQDEDKKKPRRCEFVQIPPQVNQLSRLNATFVKRDGDVKAPFWRPADEWDNPIWGWVIINYANQGIQIFMPDGSFYREVRIAGPTKAQVTPEWLPFPRPKDSDEHNKEDDWRQLQLLAQKLGDYEFLKDFWEMIVKATGQMMAAPEAYASFSNALIGRPLALAQAGWSLELAADELTSQAEDDDRRPWLLLPDDNKESYQKEYEFPVKMGDRQRAFDGLVGYFPCRRKFTKKDHNEPDLGLKLDCIYSYYLPDEKPAREGDQPSPVKTPEYIPTKAFWASPEKYKTAEAYVWQRNSRLDVYGLLLDPFSPVHCYSGILPVRELTLPPWTWQAAMAKMKAFFHAGPIMVTSDVPSKVVSSHELKEPVILPEVDEIVKPVALPAMGSGDWAWLQPYDQNAKNESEDVLEKFMSMPVKVEDERARFETGPYTALEGYVMMVGRPDDKKT</sequence>
<dbReference type="Proteomes" id="UP001338125">
    <property type="component" value="Unassembled WGS sequence"/>
</dbReference>
<comment type="caution">
    <text evidence="2">The sequence shown here is derived from an EMBL/GenBank/DDBJ whole genome shotgun (WGS) entry which is preliminary data.</text>
</comment>
<feature type="region of interest" description="Disordered" evidence="1">
    <location>
        <begin position="844"/>
        <end position="868"/>
    </location>
</feature>
<feature type="compositionally biased region" description="Polar residues" evidence="1">
    <location>
        <begin position="569"/>
        <end position="585"/>
    </location>
</feature>
<name>A0ABR0S8N8_9HYPO</name>
<feature type="compositionally biased region" description="Basic and acidic residues" evidence="1">
    <location>
        <begin position="139"/>
        <end position="152"/>
    </location>
</feature>
<gene>
    <name evidence="2" type="ORF">PT974_12270</name>
</gene>
<feature type="region of interest" description="Disordered" evidence="1">
    <location>
        <begin position="951"/>
        <end position="979"/>
    </location>
</feature>
<keyword evidence="3" id="KW-1185">Reference proteome</keyword>
<feature type="region of interest" description="Disordered" evidence="1">
    <location>
        <begin position="534"/>
        <end position="555"/>
    </location>
</feature>
<dbReference type="EMBL" id="JAVFKD010000016">
    <property type="protein sequence ID" value="KAK5988130.1"/>
    <property type="molecule type" value="Genomic_DNA"/>
</dbReference>
<feature type="compositionally biased region" description="Basic and acidic residues" evidence="1">
    <location>
        <begin position="965"/>
        <end position="979"/>
    </location>
</feature>
<evidence type="ECO:0000313" key="2">
    <source>
        <dbReference type="EMBL" id="KAK5988130.1"/>
    </source>
</evidence>
<accession>A0ABR0S8N8</accession>
<evidence type="ECO:0000256" key="1">
    <source>
        <dbReference type="SAM" id="MobiDB-lite"/>
    </source>
</evidence>
<proteinExistence type="predicted"/>
<reference evidence="2 3" key="1">
    <citation type="submission" date="2024-01" db="EMBL/GenBank/DDBJ databases">
        <title>Complete genome of Cladobotryum mycophilum ATHUM6906.</title>
        <authorList>
            <person name="Christinaki A.C."/>
            <person name="Myridakis A.I."/>
            <person name="Kouvelis V.N."/>
        </authorList>
    </citation>
    <scope>NUCLEOTIDE SEQUENCE [LARGE SCALE GENOMIC DNA]</scope>
    <source>
        <strain evidence="2 3">ATHUM6906</strain>
    </source>
</reference>
<protein>
    <submittedName>
        <fullName evidence="2">Uncharacterized protein</fullName>
    </submittedName>
</protein>
<evidence type="ECO:0000313" key="3">
    <source>
        <dbReference type="Proteomes" id="UP001338125"/>
    </source>
</evidence>
<feature type="region of interest" description="Disordered" evidence="1">
    <location>
        <begin position="131"/>
        <end position="154"/>
    </location>
</feature>